<keyword evidence="1" id="KW-1133">Transmembrane helix</keyword>
<keyword evidence="1" id="KW-0472">Membrane</keyword>
<dbReference type="EMBL" id="JASAOF010000002">
    <property type="protein sequence ID" value="MDI2028123.1"/>
    <property type="molecule type" value="Genomic_DNA"/>
</dbReference>
<feature type="transmembrane region" description="Helical" evidence="1">
    <location>
        <begin position="38"/>
        <end position="59"/>
    </location>
</feature>
<proteinExistence type="predicted"/>
<accession>A0ABT6PJH0</accession>
<feature type="transmembrane region" description="Helical" evidence="1">
    <location>
        <begin position="110"/>
        <end position="130"/>
    </location>
</feature>
<evidence type="ECO:0000313" key="3">
    <source>
        <dbReference type="Proteomes" id="UP001237595"/>
    </source>
</evidence>
<sequence>MTITGGRAATRITAPGLVIGTVAGLFAALFALVAGAPAAWAVTGGLLLAVPLAVFGAGCSALRLSGRLRTGAFAPIALYWLIAFPLARLIQEVGTRLVVGDGFALPPQPGSFLVYQALISIGFTIGFVWVQERLVRGGA</sequence>
<feature type="transmembrane region" description="Helical" evidence="1">
    <location>
        <begin position="12"/>
        <end position="32"/>
    </location>
</feature>
<keyword evidence="3" id="KW-1185">Reference proteome</keyword>
<gene>
    <name evidence="2" type="ORF">QFW96_05860</name>
</gene>
<reference evidence="2 3" key="1">
    <citation type="submission" date="2023-04" db="EMBL/GenBank/DDBJ databases">
        <title>Draft genome sequence of Saccharopolyspora sp. TS4A08 isolated from sweet potato rhizospheric soil.</title>
        <authorList>
            <person name="Suksaard P."/>
            <person name="Duangmal K."/>
        </authorList>
    </citation>
    <scope>NUCLEOTIDE SEQUENCE [LARGE SCALE GENOMIC DNA]</scope>
    <source>
        <strain evidence="2 3">TS4A08</strain>
    </source>
</reference>
<dbReference type="RefSeq" id="WP_281454491.1">
    <property type="nucleotide sequence ID" value="NZ_JASAOF010000002.1"/>
</dbReference>
<feature type="transmembrane region" description="Helical" evidence="1">
    <location>
        <begin position="71"/>
        <end position="90"/>
    </location>
</feature>
<evidence type="ECO:0000313" key="2">
    <source>
        <dbReference type="EMBL" id="MDI2028123.1"/>
    </source>
</evidence>
<protein>
    <submittedName>
        <fullName evidence="2">Uncharacterized protein</fullName>
    </submittedName>
</protein>
<comment type="caution">
    <text evidence="2">The sequence shown here is derived from an EMBL/GenBank/DDBJ whole genome shotgun (WGS) entry which is preliminary data.</text>
</comment>
<evidence type="ECO:0000256" key="1">
    <source>
        <dbReference type="SAM" id="Phobius"/>
    </source>
</evidence>
<keyword evidence="1" id="KW-0812">Transmembrane</keyword>
<name>A0ABT6PJH0_9PSEU</name>
<organism evidence="2 3">
    <name type="scientific">Saccharopolyspora ipomoeae</name>
    <dbReference type="NCBI Taxonomy" id="3042027"/>
    <lineage>
        <taxon>Bacteria</taxon>
        <taxon>Bacillati</taxon>
        <taxon>Actinomycetota</taxon>
        <taxon>Actinomycetes</taxon>
        <taxon>Pseudonocardiales</taxon>
        <taxon>Pseudonocardiaceae</taxon>
        <taxon>Saccharopolyspora</taxon>
    </lineage>
</organism>
<dbReference type="Proteomes" id="UP001237595">
    <property type="component" value="Unassembled WGS sequence"/>
</dbReference>